<reference evidence="1 2" key="1">
    <citation type="journal article" date="2019" name="Int. J. Syst. Evol. Microbiol.">
        <title>The Global Catalogue of Microorganisms (GCM) 10K type strain sequencing project: providing services to taxonomists for standard genome sequencing and annotation.</title>
        <authorList>
            <consortium name="The Broad Institute Genomics Platform"/>
            <consortium name="The Broad Institute Genome Sequencing Center for Infectious Disease"/>
            <person name="Wu L."/>
            <person name="Ma J."/>
        </authorList>
    </citation>
    <scope>NUCLEOTIDE SEQUENCE [LARGE SCALE GENOMIC DNA]</scope>
    <source>
        <strain evidence="1 2">JCM 16083</strain>
    </source>
</reference>
<evidence type="ECO:0008006" key="3">
    <source>
        <dbReference type="Google" id="ProtNLM"/>
    </source>
</evidence>
<evidence type="ECO:0000313" key="1">
    <source>
        <dbReference type="EMBL" id="GAA0874434.1"/>
    </source>
</evidence>
<sequence>MIPAWLLLAGIVFSCANDLENIRKVTTQENLPDELSTDLHMIVTDSGYVRYELKGTLVESYRNPVPKTIIKDGLEVTFYDRDTRKPEAVLTAYYGERETNTEKMFVRDSVVLRNVNKNQQLETEELFWRNDSIFSNKTVVVKTEDGILWGKGIVADQTFDKFEILKPTGEKYFKD</sequence>
<keyword evidence="2" id="KW-1185">Reference proteome</keyword>
<proteinExistence type="predicted"/>
<dbReference type="EMBL" id="BAAAFH010000003">
    <property type="protein sequence ID" value="GAA0874434.1"/>
    <property type="molecule type" value="Genomic_DNA"/>
</dbReference>
<gene>
    <name evidence="1" type="ORF">GCM10009118_08420</name>
</gene>
<comment type="caution">
    <text evidence="1">The sequence shown here is derived from an EMBL/GenBank/DDBJ whole genome shotgun (WGS) entry which is preliminary data.</text>
</comment>
<accession>A0ABN1MMB8</accession>
<dbReference type="Proteomes" id="UP001501126">
    <property type="component" value="Unassembled WGS sequence"/>
</dbReference>
<dbReference type="InterPro" id="IPR010664">
    <property type="entry name" value="LipoPS_assembly_LptC-rel"/>
</dbReference>
<protein>
    <recommendedName>
        <fullName evidence="3">LPS export ABC transporter periplasmic protein LptC</fullName>
    </recommendedName>
</protein>
<dbReference type="InterPro" id="IPR026265">
    <property type="entry name" value="LptC"/>
</dbReference>
<organism evidence="1 2">
    <name type="scientific">Wandonia haliotis</name>
    <dbReference type="NCBI Taxonomy" id="574963"/>
    <lineage>
        <taxon>Bacteria</taxon>
        <taxon>Pseudomonadati</taxon>
        <taxon>Bacteroidota</taxon>
        <taxon>Flavobacteriia</taxon>
        <taxon>Flavobacteriales</taxon>
        <taxon>Crocinitomicaceae</taxon>
        <taxon>Wandonia</taxon>
    </lineage>
</organism>
<dbReference type="NCBIfam" id="TIGR04409">
    <property type="entry name" value="LptC_YrbK"/>
    <property type="match status" value="1"/>
</dbReference>
<dbReference type="RefSeq" id="WP_343785331.1">
    <property type="nucleotide sequence ID" value="NZ_BAAAFH010000003.1"/>
</dbReference>
<evidence type="ECO:0000313" key="2">
    <source>
        <dbReference type="Proteomes" id="UP001501126"/>
    </source>
</evidence>
<name>A0ABN1MMB8_9FLAO</name>
<dbReference type="Pfam" id="PF06835">
    <property type="entry name" value="LptC"/>
    <property type="match status" value="1"/>
</dbReference>
<dbReference type="Gene3D" id="2.60.450.10">
    <property type="entry name" value="Lipopolysaccharide (LPS) transport protein A like domain"/>
    <property type="match status" value="1"/>
</dbReference>